<keyword evidence="4" id="KW-0597">Phosphoprotein</keyword>
<keyword evidence="7 17" id="KW-0378">Hydrolase</keyword>
<dbReference type="SMART" id="SM00252">
    <property type="entry name" value="SH2"/>
    <property type="match status" value="2"/>
</dbReference>
<dbReference type="FunFam" id="2.30.29.30:FF:000155">
    <property type="entry name" value="1-phosphatidylinositol 4,5-bisphosphate phosphodiesterase gamma"/>
    <property type="match status" value="1"/>
</dbReference>
<dbReference type="SMART" id="SM00148">
    <property type="entry name" value="PLCXc"/>
    <property type="match status" value="1"/>
</dbReference>
<organism evidence="23 24">
    <name type="scientific">Lates calcarifer</name>
    <name type="common">Barramundi</name>
    <name type="synonym">Holocentrus calcarifer</name>
    <dbReference type="NCBI Taxonomy" id="8187"/>
    <lineage>
        <taxon>Eukaryota</taxon>
        <taxon>Metazoa</taxon>
        <taxon>Chordata</taxon>
        <taxon>Craniata</taxon>
        <taxon>Vertebrata</taxon>
        <taxon>Euteleostomi</taxon>
        <taxon>Actinopterygii</taxon>
        <taxon>Neopterygii</taxon>
        <taxon>Teleostei</taxon>
        <taxon>Neoteleostei</taxon>
        <taxon>Acanthomorphata</taxon>
        <taxon>Carangaria</taxon>
        <taxon>Carangaria incertae sedis</taxon>
        <taxon>Centropomidae</taxon>
        <taxon>Lates</taxon>
    </lineage>
</organism>
<dbReference type="SMART" id="SM00326">
    <property type="entry name" value="SH3"/>
    <property type="match status" value="1"/>
</dbReference>
<dbReference type="PROSITE" id="PS50008">
    <property type="entry name" value="PIPLC_Y_DOMAIN"/>
    <property type="match status" value="1"/>
</dbReference>
<proteinExistence type="predicted"/>
<dbReference type="SUPFAM" id="SSF50729">
    <property type="entry name" value="PH domain-like"/>
    <property type="match status" value="2"/>
</dbReference>
<dbReference type="PRINTS" id="PR00390">
    <property type="entry name" value="PHPHLIPASEC"/>
</dbReference>
<dbReference type="Ensembl" id="ENSLCAT00010047903.1">
    <property type="protein sequence ID" value="ENSLCAP00010046773.1"/>
    <property type="gene ID" value="ENSLCAG00010021637.1"/>
</dbReference>
<dbReference type="PRINTS" id="PR00452">
    <property type="entry name" value="SH3DOMAIN"/>
</dbReference>
<sequence>MAGTSGFFSNGPVPWMDNDTEMNNLYRDLELGTVLTLFYSKKSQRPERRTFQVKLETRTIIWTRGTDKIEGEIDIREIKEIRPGQKSRDFERYVEDSAARTDQAHCFVILYGTEFRLKSLSLAATSDEEMTMWVKGLTWLVADTLKSPTPLQIERWLRKQFYAVDRNREDRISCKDLKNMLSQVNYRVPNMRFLREKLPDSELRNGDVSYSQFAQLYRSLMFDAQKNVSVFLTYLFSKENTIWDSSLDQVCPENMNNPLSHYWISSSHNTYLTGDQFSSESSLEAYARCLRMGCRCIELDCWDGPEGMPVIYHGHTLTTKIKFCDVLATIKEHAFVTSEYPIILSIEDHCSIVQQRNMATHFKKVFGEMLLTKAVDIAADGLPSPNQLKRKILIKHKKLAEGSAYEEVSTSTPYSENDISNSIKNGILYLEDPINHEWYPHFFVLTSSKIYYSEETSNNQGNDDEEEHREVSNGMDQHVTEKWFHGKLGAGRDGRQIAERLLSEYCLETGAPDGSFLVRESETFVGDYTLSFWRSGRVQHCRIHSRQEAGSPKFYLTDNLVFDTLFALITHYQQVALRCNEFEMKLTEPVPQTNAHESKEWYHANLSRSHAENMLMRVPRDGAFLVRKRAEPNSFAISFRAEGKIKHCRVQQEGQTVVLGTSEFDSLVDLISYYEKHPLYRKMKLRYPINEDTLEKIGTAEPDYGSLYEGRNPGFYVEANQMPTFKCTVRAMYEYKAQRDDELSFTKNAIISNVDKQEGGWWKGDCGGKKQLWFPANYVEEISPSQEMTENSPLGDLLRGSVDVSSCQIVVRSDGKGSRPHVFSLVPNASMRTGPVLEVAASSQDELKEWVFKIREVTMTSEAKLEEGKIMERRKKIALELSELVIYCRPVPFDEDKIGTERACFRDMSSFPETKAEKYVNKIKGKKFLQYNRLQLSRIYPRGQRLDSSNYDPLPMWLCGSQLVALNFQTADKPMQMNQALFMLNGKSGYVLQPSIMRDENFDPFDRHTLRGLEQVLGARHLPKHGRGIVCPLIEIEVCGAEYDSGKQKTDSEADNGLNPTWPRKPFQFTVCNSAFAFLRFVVYEIDMFSDQNFLAQATFPIHRLKTGYRSVPLKNSYNEDLELASLLVHMDIIRGRVSYCLGREGSFESRYQSPLDDFRVSQETLLDHMDPQNRR</sequence>
<dbReference type="InterPro" id="IPR036860">
    <property type="entry name" value="SH2_dom_sf"/>
</dbReference>
<dbReference type="GO" id="GO:0051209">
    <property type="term" value="P:release of sequestered calcium ion into cytosol"/>
    <property type="evidence" value="ECO:0007669"/>
    <property type="project" value="TreeGrafter"/>
</dbReference>
<dbReference type="FunFam" id="2.30.30.40:FF:000051">
    <property type="entry name" value="1-phosphatidylinositol 4,5-bisphosphate phosphodiesterase gamma"/>
    <property type="match status" value="1"/>
</dbReference>
<dbReference type="GO" id="GO:0032587">
    <property type="term" value="C:ruffle membrane"/>
    <property type="evidence" value="ECO:0007669"/>
    <property type="project" value="TreeGrafter"/>
</dbReference>
<dbReference type="InterPro" id="IPR000980">
    <property type="entry name" value="SH2"/>
</dbReference>
<dbReference type="PROSITE" id="PS50001">
    <property type="entry name" value="SH2"/>
    <property type="match status" value="2"/>
</dbReference>
<evidence type="ECO:0000259" key="22">
    <source>
        <dbReference type="PROSITE" id="PS50008"/>
    </source>
</evidence>
<dbReference type="GO" id="GO:0048015">
    <property type="term" value="P:phosphatidylinositol-mediated signaling"/>
    <property type="evidence" value="ECO:0007669"/>
    <property type="project" value="TreeGrafter"/>
</dbReference>
<evidence type="ECO:0000256" key="15">
    <source>
        <dbReference type="PROSITE-ProRule" id="PRU00191"/>
    </source>
</evidence>
<dbReference type="PROSITE" id="PS50003">
    <property type="entry name" value="PH_DOMAIN"/>
    <property type="match status" value="2"/>
</dbReference>
<dbReference type="Pfam" id="PF00018">
    <property type="entry name" value="SH3_1"/>
    <property type="match status" value="1"/>
</dbReference>
<evidence type="ECO:0000256" key="1">
    <source>
        <dbReference type="ARBA" id="ARBA00001913"/>
    </source>
</evidence>
<keyword evidence="13" id="KW-0449">Lipoprotein</keyword>
<dbReference type="FunFam" id="3.30.505.10:FF:000011">
    <property type="entry name" value="1-phosphatidylinositol 4,5-bisphosphate phosphodiesterase gamma"/>
    <property type="match status" value="1"/>
</dbReference>
<evidence type="ECO:0000313" key="23">
    <source>
        <dbReference type="Ensembl" id="ENSLCAP00010046773.1"/>
    </source>
</evidence>
<dbReference type="CDD" id="cd11970">
    <property type="entry name" value="SH3_PLCgamma1"/>
    <property type="match status" value="1"/>
</dbReference>
<dbReference type="PRINTS" id="PR00401">
    <property type="entry name" value="SH2DOMAIN"/>
</dbReference>
<dbReference type="InterPro" id="IPR056586">
    <property type="entry name" value="EF-hand_PLCG1"/>
</dbReference>
<dbReference type="GeneTree" id="ENSGT00940000158901"/>
<dbReference type="CDD" id="cd09932">
    <property type="entry name" value="SH2_C-SH2_PLC_gamma_like"/>
    <property type="match status" value="1"/>
</dbReference>
<dbReference type="GO" id="GO:0046488">
    <property type="term" value="P:phosphatidylinositol metabolic process"/>
    <property type="evidence" value="ECO:0007669"/>
    <property type="project" value="TreeGrafter"/>
</dbReference>
<dbReference type="InterPro" id="IPR018247">
    <property type="entry name" value="EF_Hand_1_Ca_BS"/>
</dbReference>
<keyword evidence="6" id="KW-0677">Repeat</keyword>
<dbReference type="Pfam" id="PF23329">
    <property type="entry name" value="EF_HAND_1_PLCG"/>
    <property type="match status" value="1"/>
</dbReference>
<keyword evidence="10 15" id="KW-0727">SH2 domain</keyword>
<dbReference type="FunFam" id="3.30.505.10:FF:000009">
    <property type="entry name" value="1-phosphatidylinositol 4,5-bisphosphate phosphodiesterase gamma"/>
    <property type="match status" value="1"/>
</dbReference>
<comment type="catalytic activity">
    <reaction evidence="14">
        <text>a 1,2-diacyl-sn-glycero-3-phospho-(1D-myo-inositol-4,5-bisphosphate) + H2O = 1D-myo-inositol 1,4,5-trisphosphate + a 1,2-diacyl-sn-glycerol + H(+)</text>
        <dbReference type="Rhea" id="RHEA:33179"/>
        <dbReference type="ChEBI" id="CHEBI:15377"/>
        <dbReference type="ChEBI" id="CHEBI:15378"/>
        <dbReference type="ChEBI" id="CHEBI:17815"/>
        <dbReference type="ChEBI" id="CHEBI:58456"/>
        <dbReference type="ChEBI" id="CHEBI:203600"/>
        <dbReference type="EC" id="3.1.4.11"/>
    </reaction>
    <physiologicalReaction direction="left-to-right" evidence="14">
        <dbReference type="Rhea" id="RHEA:33180"/>
    </physiologicalReaction>
</comment>
<dbReference type="SUPFAM" id="SSF55550">
    <property type="entry name" value="SH2 domain"/>
    <property type="match status" value="2"/>
</dbReference>
<evidence type="ECO:0000256" key="12">
    <source>
        <dbReference type="ARBA" id="ARBA00023224"/>
    </source>
</evidence>
<evidence type="ECO:0000313" key="24">
    <source>
        <dbReference type="Proteomes" id="UP000314980"/>
    </source>
</evidence>
<evidence type="ECO:0000256" key="6">
    <source>
        <dbReference type="ARBA" id="ARBA00022737"/>
    </source>
</evidence>
<gene>
    <name evidence="23" type="primary">PLCG1</name>
    <name evidence="23" type="synonym">plcg1</name>
</gene>
<dbReference type="Gene3D" id="3.20.20.190">
    <property type="entry name" value="Phosphatidylinositol (PI) phosphodiesterase"/>
    <property type="match status" value="2"/>
</dbReference>
<evidence type="ECO:0000256" key="14">
    <source>
        <dbReference type="ARBA" id="ARBA00023674"/>
    </source>
</evidence>
<dbReference type="GO" id="GO:0009395">
    <property type="term" value="P:phospholipid catabolic process"/>
    <property type="evidence" value="ECO:0007669"/>
    <property type="project" value="InterPro"/>
</dbReference>
<dbReference type="FunFam" id="3.20.20.190:FF:000004">
    <property type="entry name" value="1-phosphatidylinositol 4,5-bisphosphate phosphodiesterase gamma"/>
    <property type="match status" value="1"/>
</dbReference>
<dbReference type="InterPro" id="IPR035024">
    <property type="entry name" value="PLC-gamma_N-SH2"/>
</dbReference>
<dbReference type="Pfam" id="PF00388">
    <property type="entry name" value="PI-PLC-X"/>
    <property type="match status" value="1"/>
</dbReference>
<evidence type="ECO:0000256" key="7">
    <source>
        <dbReference type="ARBA" id="ARBA00022801"/>
    </source>
</evidence>
<evidence type="ECO:0000256" key="17">
    <source>
        <dbReference type="RuleBase" id="RU361133"/>
    </source>
</evidence>
<dbReference type="AlphaFoldDB" id="A0A4W6F9B5"/>
<evidence type="ECO:0000259" key="19">
    <source>
        <dbReference type="PROSITE" id="PS50002"/>
    </source>
</evidence>
<keyword evidence="11 17" id="KW-0443">Lipid metabolism</keyword>
<feature type="domain" description="PH" evidence="20">
    <location>
        <begin position="27"/>
        <end position="142"/>
    </location>
</feature>
<dbReference type="InterPro" id="IPR000008">
    <property type="entry name" value="C2_dom"/>
</dbReference>
<evidence type="ECO:0000256" key="5">
    <source>
        <dbReference type="ARBA" id="ARBA00022723"/>
    </source>
</evidence>
<dbReference type="Pfam" id="PF00387">
    <property type="entry name" value="PI-PLC-Y"/>
    <property type="match status" value="1"/>
</dbReference>
<dbReference type="GO" id="GO:0004435">
    <property type="term" value="F:phosphatidylinositol-4,5-bisphosphate phospholipase C activity"/>
    <property type="evidence" value="ECO:0007669"/>
    <property type="project" value="UniProtKB-EC"/>
</dbReference>
<evidence type="ECO:0000256" key="13">
    <source>
        <dbReference type="ARBA" id="ARBA00023288"/>
    </source>
</evidence>
<name>A0A4W6F9B5_LATCA</name>
<dbReference type="PROSITE" id="PS50004">
    <property type="entry name" value="C2"/>
    <property type="match status" value="1"/>
</dbReference>
<keyword evidence="12" id="KW-0807">Transducer</keyword>
<protein>
    <recommendedName>
        <fullName evidence="2 17">Phosphoinositide phospholipase C</fullName>
        <ecNumber evidence="2 17">3.1.4.11</ecNumber>
    </recommendedName>
</protein>
<dbReference type="SUPFAM" id="SSF47473">
    <property type="entry name" value="EF-hand"/>
    <property type="match status" value="1"/>
</dbReference>
<dbReference type="PANTHER" id="PTHR10336">
    <property type="entry name" value="PHOSPHOINOSITIDE-SPECIFIC PHOSPHOLIPASE C FAMILY PROTEIN"/>
    <property type="match status" value="1"/>
</dbReference>
<dbReference type="CDD" id="cd13362">
    <property type="entry name" value="PH_PLC_gamma"/>
    <property type="match status" value="1"/>
</dbReference>
<evidence type="ECO:0000259" key="18">
    <source>
        <dbReference type="PROSITE" id="PS50001"/>
    </source>
</evidence>
<keyword evidence="9 17" id="KW-0442">Lipid degradation</keyword>
<dbReference type="InterPro" id="IPR001849">
    <property type="entry name" value="PH_domain"/>
</dbReference>
<keyword evidence="8" id="KW-0106">Calcium</keyword>
<dbReference type="InterPro" id="IPR016279">
    <property type="entry name" value="PLC-gamma"/>
</dbReference>
<dbReference type="EC" id="3.1.4.11" evidence="2 17"/>
<feature type="domain" description="SH3" evidence="19">
    <location>
        <begin position="724"/>
        <end position="784"/>
    </location>
</feature>
<dbReference type="Proteomes" id="UP000314980">
    <property type="component" value="Unassembled WGS sequence"/>
</dbReference>
<dbReference type="SUPFAM" id="SSF50044">
    <property type="entry name" value="SH3-domain"/>
    <property type="match status" value="1"/>
</dbReference>
<dbReference type="Gene3D" id="2.30.29.30">
    <property type="entry name" value="Pleckstrin-homology domain (PH domain)/Phosphotyrosine-binding domain (PTB)"/>
    <property type="match status" value="1"/>
</dbReference>
<dbReference type="Pfam" id="PF00017">
    <property type="entry name" value="SH2"/>
    <property type="match status" value="2"/>
</dbReference>
<dbReference type="PIRSF" id="PIRSF000952">
    <property type="entry name" value="PLC-gamma"/>
    <property type="match status" value="1"/>
</dbReference>
<dbReference type="FunFam" id="3.20.20.190:FF:000007">
    <property type="entry name" value="1-phosphatidylinositol 4,5-bisphosphate phosphodiesterase gamma"/>
    <property type="match status" value="1"/>
</dbReference>
<dbReference type="InterPro" id="IPR001711">
    <property type="entry name" value="PLipase_C_Pinositol-sp_Y"/>
</dbReference>
<dbReference type="InterPro" id="IPR001452">
    <property type="entry name" value="SH3_domain"/>
</dbReference>
<keyword evidence="3 16" id="KW-0728">SH3 domain</keyword>
<dbReference type="InterPro" id="IPR017946">
    <property type="entry name" value="PLC-like_Pdiesterase_TIM-brl"/>
</dbReference>
<feature type="domain" description="PH" evidence="20">
    <location>
        <begin position="799"/>
        <end position="859"/>
    </location>
</feature>
<dbReference type="SMART" id="SM00149">
    <property type="entry name" value="PLCYc"/>
    <property type="match status" value="1"/>
</dbReference>
<dbReference type="InterPro" id="IPR001192">
    <property type="entry name" value="PI-PLC_fam"/>
</dbReference>
<feature type="domain" description="C2" evidence="21">
    <location>
        <begin position="988"/>
        <end position="1116"/>
    </location>
</feature>
<dbReference type="InterPro" id="IPR035892">
    <property type="entry name" value="C2_domain_sf"/>
</dbReference>
<dbReference type="SMART" id="SM00233">
    <property type="entry name" value="PH"/>
    <property type="match status" value="3"/>
</dbReference>
<dbReference type="GO" id="GO:0010634">
    <property type="term" value="P:positive regulation of epithelial cell migration"/>
    <property type="evidence" value="ECO:0007669"/>
    <property type="project" value="TreeGrafter"/>
</dbReference>
<dbReference type="PROSITE" id="PS50007">
    <property type="entry name" value="PIPLC_X_DOMAIN"/>
    <property type="match status" value="1"/>
</dbReference>
<evidence type="ECO:0000256" key="3">
    <source>
        <dbReference type="ARBA" id="ARBA00022443"/>
    </source>
</evidence>
<evidence type="ECO:0000256" key="16">
    <source>
        <dbReference type="PROSITE-ProRule" id="PRU00192"/>
    </source>
</evidence>
<dbReference type="SUPFAM" id="SSF51695">
    <property type="entry name" value="PLC-like phosphodiesterases"/>
    <property type="match status" value="1"/>
</dbReference>
<dbReference type="InterPro" id="IPR036028">
    <property type="entry name" value="SH3-like_dom_sf"/>
</dbReference>
<feature type="domain" description="SH2" evidence="18">
    <location>
        <begin position="601"/>
        <end position="689"/>
    </location>
</feature>
<keyword evidence="5" id="KW-0479">Metal-binding</keyword>
<keyword evidence="24" id="KW-1185">Reference proteome</keyword>
<reference evidence="23" key="3">
    <citation type="submission" date="2025-09" db="UniProtKB">
        <authorList>
            <consortium name="Ensembl"/>
        </authorList>
    </citation>
    <scope>IDENTIFICATION</scope>
</reference>
<accession>A0A4W6F9B5</accession>
<dbReference type="InterPro" id="IPR011993">
    <property type="entry name" value="PH-like_dom_sf"/>
</dbReference>
<dbReference type="Gene3D" id="2.60.40.150">
    <property type="entry name" value="C2 domain"/>
    <property type="match status" value="1"/>
</dbReference>
<dbReference type="SUPFAM" id="SSF49562">
    <property type="entry name" value="C2 domain (Calcium/lipid-binding domain, CaLB)"/>
    <property type="match status" value="1"/>
</dbReference>
<dbReference type="SMART" id="SM00239">
    <property type="entry name" value="C2"/>
    <property type="match status" value="1"/>
</dbReference>
<reference evidence="23" key="2">
    <citation type="submission" date="2025-08" db="UniProtKB">
        <authorList>
            <consortium name="Ensembl"/>
        </authorList>
    </citation>
    <scope>IDENTIFICATION</scope>
</reference>
<feature type="domain" description="SH2" evidence="18">
    <location>
        <begin position="483"/>
        <end position="590"/>
    </location>
</feature>
<dbReference type="Pfam" id="PF00169">
    <property type="entry name" value="PH"/>
    <property type="match status" value="2"/>
</dbReference>
<evidence type="ECO:0000256" key="9">
    <source>
        <dbReference type="ARBA" id="ARBA00022963"/>
    </source>
</evidence>
<dbReference type="CDD" id="cd10341">
    <property type="entry name" value="SH2_N-SH2_PLC_gamma_like"/>
    <property type="match status" value="1"/>
</dbReference>
<dbReference type="GO" id="GO:0046872">
    <property type="term" value="F:metal ion binding"/>
    <property type="evidence" value="ECO:0007669"/>
    <property type="project" value="UniProtKB-KW"/>
</dbReference>
<evidence type="ECO:0000256" key="4">
    <source>
        <dbReference type="ARBA" id="ARBA00022553"/>
    </source>
</evidence>
<dbReference type="InterPro" id="IPR035023">
    <property type="entry name" value="PLC-gamma_C-SH2"/>
</dbReference>
<dbReference type="PANTHER" id="PTHR10336:SF173">
    <property type="entry name" value="1-PHOSPHATIDYLINOSITOL 4,5-BISPHOSPHATE PHOSPHODIESTERASE GAMMA-1"/>
    <property type="match status" value="1"/>
</dbReference>
<reference evidence="24" key="1">
    <citation type="submission" date="2015-09" db="EMBL/GenBank/DDBJ databases">
        <authorList>
            <person name="Sai Rama Sridatta P."/>
        </authorList>
    </citation>
    <scope>NUCLEOTIDE SEQUENCE [LARGE SCALE GENOMIC DNA]</scope>
</reference>
<evidence type="ECO:0000256" key="2">
    <source>
        <dbReference type="ARBA" id="ARBA00012368"/>
    </source>
</evidence>
<dbReference type="Pfam" id="PF00168">
    <property type="entry name" value="C2"/>
    <property type="match status" value="1"/>
</dbReference>
<feature type="domain" description="PI-PLC Y-box" evidence="22">
    <location>
        <begin position="881"/>
        <end position="998"/>
    </location>
</feature>
<dbReference type="InterPro" id="IPR035724">
    <property type="entry name" value="PLCgamma1_SH3"/>
</dbReference>
<dbReference type="CDD" id="cd00275">
    <property type="entry name" value="C2_PLC_like"/>
    <property type="match status" value="1"/>
</dbReference>
<evidence type="ECO:0000256" key="11">
    <source>
        <dbReference type="ARBA" id="ARBA00023098"/>
    </source>
</evidence>
<evidence type="ECO:0000259" key="21">
    <source>
        <dbReference type="PROSITE" id="PS50004"/>
    </source>
</evidence>
<dbReference type="InterPro" id="IPR000909">
    <property type="entry name" value="PLipase_C_PInositol-sp_X_dom"/>
</dbReference>
<evidence type="ECO:0000259" key="20">
    <source>
        <dbReference type="PROSITE" id="PS50003"/>
    </source>
</evidence>
<evidence type="ECO:0000256" key="8">
    <source>
        <dbReference type="ARBA" id="ARBA00022837"/>
    </source>
</evidence>
<dbReference type="Gene3D" id="3.30.505.10">
    <property type="entry name" value="SH2 domain"/>
    <property type="match status" value="2"/>
</dbReference>
<dbReference type="InterPro" id="IPR011992">
    <property type="entry name" value="EF-hand-dom_pair"/>
</dbReference>
<dbReference type="CDD" id="cd08592">
    <property type="entry name" value="PI-PLCc_gamma"/>
    <property type="match status" value="1"/>
</dbReference>
<dbReference type="PROSITE" id="PS00018">
    <property type="entry name" value="EF_HAND_1"/>
    <property type="match status" value="1"/>
</dbReference>
<dbReference type="Gene3D" id="2.30.30.40">
    <property type="entry name" value="SH3 Domains"/>
    <property type="match status" value="1"/>
</dbReference>
<comment type="cofactor">
    <cofactor evidence="1">
        <name>Ca(2+)</name>
        <dbReference type="ChEBI" id="CHEBI:29108"/>
    </cofactor>
</comment>
<dbReference type="PROSITE" id="PS50002">
    <property type="entry name" value="SH3"/>
    <property type="match status" value="1"/>
</dbReference>
<evidence type="ECO:0000256" key="10">
    <source>
        <dbReference type="ARBA" id="ARBA00022999"/>
    </source>
</evidence>